<dbReference type="AlphaFoldDB" id="A0A9P4SF97"/>
<sequence length="82" mass="8506">MQTKVLLATLLAAVAGTYAQGQFSAVGDLFASGGCTNFIFSDPVFADPGTCAPVDRSGQIAPVLSYRTRSVVDGCTGKYPQK</sequence>
<feature type="signal peptide" evidence="1">
    <location>
        <begin position="1"/>
        <end position="19"/>
    </location>
</feature>
<keyword evidence="3" id="KW-1185">Reference proteome</keyword>
<dbReference type="OrthoDB" id="4652467at2759"/>
<gene>
    <name evidence="2" type="ORF">M501DRAFT_1002894</name>
</gene>
<evidence type="ECO:0000313" key="2">
    <source>
        <dbReference type="EMBL" id="KAF2840528.1"/>
    </source>
</evidence>
<keyword evidence="1" id="KW-0732">Signal</keyword>
<evidence type="ECO:0000256" key="1">
    <source>
        <dbReference type="SAM" id="SignalP"/>
    </source>
</evidence>
<comment type="caution">
    <text evidence="2">The sequence shown here is derived from an EMBL/GenBank/DDBJ whole genome shotgun (WGS) entry which is preliminary data.</text>
</comment>
<reference evidence="2" key="1">
    <citation type="journal article" date="2020" name="Stud. Mycol.">
        <title>101 Dothideomycetes genomes: a test case for predicting lifestyles and emergence of pathogens.</title>
        <authorList>
            <person name="Haridas S."/>
            <person name="Albert R."/>
            <person name="Binder M."/>
            <person name="Bloem J."/>
            <person name="Labutti K."/>
            <person name="Salamov A."/>
            <person name="Andreopoulos B."/>
            <person name="Baker S."/>
            <person name="Barry K."/>
            <person name="Bills G."/>
            <person name="Bluhm B."/>
            <person name="Cannon C."/>
            <person name="Castanera R."/>
            <person name="Culley D."/>
            <person name="Daum C."/>
            <person name="Ezra D."/>
            <person name="Gonzalez J."/>
            <person name="Henrissat B."/>
            <person name="Kuo A."/>
            <person name="Liang C."/>
            <person name="Lipzen A."/>
            <person name="Lutzoni F."/>
            <person name="Magnuson J."/>
            <person name="Mondo S."/>
            <person name="Nolan M."/>
            <person name="Ohm R."/>
            <person name="Pangilinan J."/>
            <person name="Park H.-J."/>
            <person name="Ramirez L."/>
            <person name="Alfaro M."/>
            <person name="Sun H."/>
            <person name="Tritt A."/>
            <person name="Yoshinaga Y."/>
            <person name="Zwiers L.-H."/>
            <person name="Turgeon B."/>
            <person name="Goodwin S."/>
            <person name="Spatafora J."/>
            <person name="Crous P."/>
            <person name="Grigoriev I."/>
        </authorList>
    </citation>
    <scope>NUCLEOTIDE SEQUENCE</scope>
    <source>
        <strain evidence="2">CBS 101060</strain>
    </source>
</reference>
<organism evidence="2 3">
    <name type="scientific">Patellaria atrata CBS 101060</name>
    <dbReference type="NCBI Taxonomy" id="1346257"/>
    <lineage>
        <taxon>Eukaryota</taxon>
        <taxon>Fungi</taxon>
        <taxon>Dikarya</taxon>
        <taxon>Ascomycota</taxon>
        <taxon>Pezizomycotina</taxon>
        <taxon>Dothideomycetes</taxon>
        <taxon>Dothideomycetes incertae sedis</taxon>
        <taxon>Patellariales</taxon>
        <taxon>Patellariaceae</taxon>
        <taxon>Patellaria</taxon>
    </lineage>
</organism>
<evidence type="ECO:0000313" key="3">
    <source>
        <dbReference type="Proteomes" id="UP000799429"/>
    </source>
</evidence>
<dbReference type="Proteomes" id="UP000799429">
    <property type="component" value="Unassembled WGS sequence"/>
</dbReference>
<protein>
    <submittedName>
        <fullName evidence="2">Uncharacterized protein</fullName>
    </submittedName>
</protein>
<dbReference type="EMBL" id="MU006093">
    <property type="protein sequence ID" value="KAF2840528.1"/>
    <property type="molecule type" value="Genomic_DNA"/>
</dbReference>
<proteinExistence type="predicted"/>
<feature type="chain" id="PRO_5040184802" evidence="1">
    <location>
        <begin position="20"/>
        <end position="82"/>
    </location>
</feature>
<name>A0A9P4SF97_9PEZI</name>
<accession>A0A9P4SF97</accession>